<proteinExistence type="predicted"/>
<dbReference type="OrthoDB" id="8527558at2"/>
<dbReference type="InterPro" id="IPR010260">
    <property type="entry name" value="AlpA"/>
</dbReference>
<dbReference type="AlphaFoldDB" id="A0A0U1PWL4"/>
<organism evidence="1 2">
    <name type="scientific">Lampropedia cohaerens</name>
    <dbReference type="NCBI Taxonomy" id="1610491"/>
    <lineage>
        <taxon>Bacteria</taxon>
        <taxon>Pseudomonadati</taxon>
        <taxon>Pseudomonadota</taxon>
        <taxon>Betaproteobacteria</taxon>
        <taxon>Burkholderiales</taxon>
        <taxon>Comamonadaceae</taxon>
        <taxon>Lampropedia</taxon>
    </lineage>
</organism>
<dbReference type="RefSeq" id="WP_046742597.1">
    <property type="nucleotide sequence ID" value="NZ_LBNQ01000040.1"/>
</dbReference>
<name>A0A0U1PWL4_9BURK</name>
<gene>
    <name evidence="1" type="ORF">AAV94_12715</name>
</gene>
<protein>
    <submittedName>
        <fullName evidence="1">Prophage cp4-57 regulatory</fullName>
    </submittedName>
</protein>
<dbReference type="Proteomes" id="UP000050580">
    <property type="component" value="Unassembled WGS sequence"/>
</dbReference>
<evidence type="ECO:0000313" key="2">
    <source>
        <dbReference type="Proteomes" id="UP000050580"/>
    </source>
</evidence>
<comment type="caution">
    <text evidence="1">The sequence shown here is derived from an EMBL/GenBank/DDBJ whole genome shotgun (WGS) entry which is preliminary data.</text>
</comment>
<dbReference type="Gene3D" id="1.10.238.160">
    <property type="match status" value="1"/>
</dbReference>
<accession>A0A0U1PWL4</accession>
<sequence length="81" mass="9383">MTQQVSLSKYKQRSQPQSIYAAQIQEALLKIETVRQMTGFSEATIRRRVAAGDFPAPRKFGIRCTRWVAGEVREWLRKQAQ</sequence>
<dbReference type="Pfam" id="PF05930">
    <property type="entry name" value="Phage_AlpA"/>
    <property type="match status" value="1"/>
</dbReference>
<dbReference type="EMBL" id="LBNQ01000040">
    <property type="protein sequence ID" value="KKW66933.1"/>
    <property type="molecule type" value="Genomic_DNA"/>
</dbReference>
<reference evidence="1 2" key="1">
    <citation type="submission" date="2015-05" db="EMBL/GenBank/DDBJ databases">
        <title>Draft genome sequence of Lampropedia sp. CT6, isolated from the microbial mat of a hot water spring, located at Manikaran, India.</title>
        <authorList>
            <person name="Tripathi C."/>
            <person name="Rani P."/>
            <person name="Mahato N.K."/>
            <person name="Lal R."/>
        </authorList>
    </citation>
    <scope>NUCLEOTIDE SEQUENCE [LARGE SCALE GENOMIC DNA]</scope>
    <source>
        <strain evidence="1 2">CT6</strain>
    </source>
</reference>
<evidence type="ECO:0000313" key="1">
    <source>
        <dbReference type="EMBL" id="KKW66933.1"/>
    </source>
</evidence>
<keyword evidence="2" id="KW-1185">Reference proteome</keyword>
<dbReference type="STRING" id="1610491.AAV94_12715"/>